<keyword evidence="1" id="KW-0732">Signal</keyword>
<evidence type="ECO:0000313" key="3">
    <source>
        <dbReference type="Proteomes" id="UP001165653"/>
    </source>
</evidence>
<reference evidence="2" key="1">
    <citation type="submission" date="2022-10" db="EMBL/GenBank/DDBJ databases">
        <title>Luteolibacter sp. GHJ8, whole genome shotgun sequencing project.</title>
        <authorList>
            <person name="Zhao G."/>
            <person name="Shen L."/>
        </authorList>
    </citation>
    <scope>NUCLEOTIDE SEQUENCE</scope>
    <source>
        <strain evidence="2">GHJ8</strain>
    </source>
</reference>
<feature type="chain" id="PRO_5046271037" evidence="1">
    <location>
        <begin position="19"/>
        <end position="231"/>
    </location>
</feature>
<dbReference type="EMBL" id="JAPDDR010000013">
    <property type="protein sequence ID" value="MCW1916169.1"/>
    <property type="molecule type" value="Genomic_DNA"/>
</dbReference>
<sequence>MRSILLAALALCAPLAAAELKFETKLRELNITADEAKAVTEFPFKNESSEDVEIVEYTSGCSCLSASISPSGKLIYKPGESGIIRSEFELSALAGTVDKAVAIRLKGDPKDEPSIVLNTRIHIPVLVEMEPKTLFWNVGEDAKPKSVTLTMKHSEPIKVVKISGADSRFTQELKTIEEGKKYEIVVTPAKTAEVAMGVIHIETDCKLQRHRSQRVFMVVRKAPATATAAKP</sequence>
<protein>
    <submittedName>
        <fullName evidence="2">DUF1573 domain-containing protein</fullName>
    </submittedName>
</protein>
<dbReference type="RefSeq" id="WP_264515738.1">
    <property type="nucleotide sequence ID" value="NZ_JAPDDR010000013.1"/>
</dbReference>
<dbReference type="Proteomes" id="UP001165653">
    <property type="component" value="Unassembled WGS sequence"/>
</dbReference>
<evidence type="ECO:0000313" key="2">
    <source>
        <dbReference type="EMBL" id="MCW1916169.1"/>
    </source>
</evidence>
<keyword evidence="3" id="KW-1185">Reference proteome</keyword>
<name>A0ABT3G9L5_9BACT</name>
<dbReference type="InterPro" id="IPR011467">
    <property type="entry name" value="DUF1573"/>
</dbReference>
<proteinExistence type="predicted"/>
<dbReference type="Pfam" id="PF07610">
    <property type="entry name" value="DUF1573"/>
    <property type="match status" value="1"/>
</dbReference>
<organism evidence="2 3">
    <name type="scientific">Luteolibacter rhizosphaerae</name>
    <dbReference type="NCBI Taxonomy" id="2989719"/>
    <lineage>
        <taxon>Bacteria</taxon>
        <taxon>Pseudomonadati</taxon>
        <taxon>Verrucomicrobiota</taxon>
        <taxon>Verrucomicrobiia</taxon>
        <taxon>Verrucomicrobiales</taxon>
        <taxon>Verrucomicrobiaceae</taxon>
        <taxon>Luteolibacter</taxon>
    </lineage>
</organism>
<accession>A0ABT3G9L5</accession>
<comment type="caution">
    <text evidence="2">The sequence shown here is derived from an EMBL/GenBank/DDBJ whole genome shotgun (WGS) entry which is preliminary data.</text>
</comment>
<evidence type="ECO:0000256" key="1">
    <source>
        <dbReference type="SAM" id="SignalP"/>
    </source>
</evidence>
<gene>
    <name evidence="2" type="ORF">OJ996_21445</name>
</gene>
<feature type="signal peptide" evidence="1">
    <location>
        <begin position="1"/>
        <end position="18"/>
    </location>
</feature>